<evidence type="ECO:0000256" key="6">
    <source>
        <dbReference type="PROSITE-ProRule" id="PRU00278"/>
    </source>
</evidence>
<accession>A0A8J7KM93</accession>
<evidence type="ECO:0000256" key="1">
    <source>
        <dbReference type="ARBA" id="ARBA00000971"/>
    </source>
</evidence>
<evidence type="ECO:0000256" key="8">
    <source>
        <dbReference type="SAM" id="Phobius"/>
    </source>
</evidence>
<dbReference type="PROSITE" id="PS01096">
    <property type="entry name" value="PPIC_PPIASE_1"/>
    <property type="match status" value="1"/>
</dbReference>
<evidence type="ECO:0000313" key="11">
    <source>
        <dbReference type="Proteomes" id="UP000622653"/>
    </source>
</evidence>
<dbReference type="PROSITE" id="PS50198">
    <property type="entry name" value="PPIC_PPIASE_2"/>
    <property type="match status" value="1"/>
</dbReference>
<dbReference type="InterPro" id="IPR050245">
    <property type="entry name" value="PrsA_foldase"/>
</dbReference>
<keyword evidence="11" id="KW-1185">Reference proteome</keyword>
<dbReference type="Pfam" id="PF13145">
    <property type="entry name" value="Rotamase_2"/>
    <property type="match status" value="1"/>
</dbReference>
<dbReference type="RefSeq" id="WP_194563766.1">
    <property type="nucleotide sequence ID" value="NZ_JADKPV010000011.1"/>
</dbReference>
<dbReference type="EC" id="5.2.1.8" evidence="2"/>
<keyword evidence="8" id="KW-1133">Transmembrane helix</keyword>
<comment type="catalytic activity">
    <reaction evidence="1">
        <text>[protein]-peptidylproline (omega=180) = [protein]-peptidylproline (omega=0)</text>
        <dbReference type="Rhea" id="RHEA:16237"/>
        <dbReference type="Rhea" id="RHEA-COMP:10747"/>
        <dbReference type="Rhea" id="RHEA-COMP:10748"/>
        <dbReference type="ChEBI" id="CHEBI:83833"/>
        <dbReference type="ChEBI" id="CHEBI:83834"/>
        <dbReference type="EC" id="5.2.1.8"/>
    </reaction>
</comment>
<proteinExistence type="predicted"/>
<keyword evidence="8" id="KW-0812">Transmembrane</keyword>
<dbReference type="SUPFAM" id="SSF109998">
    <property type="entry name" value="Triger factor/SurA peptide-binding domain-like"/>
    <property type="match status" value="1"/>
</dbReference>
<keyword evidence="4 6" id="KW-0697">Rotamase</keyword>
<feature type="domain" description="PpiC" evidence="9">
    <location>
        <begin position="181"/>
        <end position="273"/>
    </location>
</feature>
<keyword evidence="5 6" id="KW-0413">Isomerase</keyword>
<organism evidence="10 11">
    <name type="scientific">Savagea serpentis</name>
    <dbReference type="NCBI Taxonomy" id="2785297"/>
    <lineage>
        <taxon>Bacteria</taxon>
        <taxon>Bacillati</taxon>
        <taxon>Bacillota</taxon>
        <taxon>Bacilli</taxon>
        <taxon>Bacillales</taxon>
        <taxon>Caryophanaceae</taxon>
        <taxon>Savagea</taxon>
    </lineage>
</organism>
<dbReference type="PANTHER" id="PTHR47245:SF1">
    <property type="entry name" value="FOLDASE PROTEIN PRSA"/>
    <property type="match status" value="1"/>
</dbReference>
<evidence type="ECO:0000256" key="2">
    <source>
        <dbReference type="ARBA" id="ARBA00013194"/>
    </source>
</evidence>
<name>A0A8J7KM93_9BACL</name>
<evidence type="ECO:0000256" key="7">
    <source>
        <dbReference type="SAM" id="MobiDB-lite"/>
    </source>
</evidence>
<dbReference type="InterPro" id="IPR027304">
    <property type="entry name" value="Trigger_fact/SurA_dom_sf"/>
</dbReference>
<dbReference type="EMBL" id="JADKPV010000011">
    <property type="protein sequence ID" value="MBF4502279.1"/>
    <property type="molecule type" value="Genomic_DNA"/>
</dbReference>
<dbReference type="GO" id="GO:0003755">
    <property type="term" value="F:peptidyl-prolyl cis-trans isomerase activity"/>
    <property type="evidence" value="ECO:0007669"/>
    <property type="project" value="UniProtKB-KW"/>
</dbReference>
<dbReference type="Proteomes" id="UP000622653">
    <property type="component" value="Unassembled WGS sequence"/>
</dbReference>
<dbReference type="PANTHER" id="PTHR47245">
    <property type="entry name" value="PEPTIDYLPROLYL ISOMERASE"/>
    <property type="match status" value="1"/>
</dbReference>
<evidence type="ECO:0000256" key="3">
    <source>
        <dbReference type="ARBA" id="ARBA00022729"/>
    </source>
</evidence>
<dbReference type="InterPro" id="IPR023058">
    <property type="entry name" value="PPIase_PpiC_CS"/>
</dbReference>
<dbReference type="InterPro" id="IPR046357">
    <property type="entry name" value="PPIase_dom_sf"/>
</dbReference>
<comment type="caution">
    <text evidence="10">The sequence shown here is derived from an EMBL/GenBank/DDBJ whole genome shotgun (WGS) entry which is preliminary data.</text>
</comment>
<keyword evidence="3" id="KW-0732">Signal</keyword>
<evidence type="ECO:0000313" key="10">
    <source>
        <dbReference type="EMBL" id="MBF4502279.1"/>
    </source>
</evidence>
<feature type="region of interest" description="Disordered" evidence="7">
    <location>
        <begin position="1"/>
        <end position="31"/>
    </location>
</feature>
<evidence type="ECO:0000256" key="5">
    <source>
        <dbReference type="ARBA" id="ARBA00023235"/>
    </source>
</evidence>
<evidence type="ECO:0000259" key="9">
    <source>
        <dbReference type="PROSITE" id="PS50198"/>
    </source>
</evidence>
<dbReference type="Gene3D" id="1.10.4030.10">
    <property type="entry name" value="Porin chaperone SurA, peptide-binding domain"/>
    <property type="match status" value="1"/>
</dbReference>
<dbReference type="InterPro" id="IPR000297">
    <property type="entry name" value="PPIase_PpiC"/>
</dbReference>
<reference evidence="10" key="1">
    <citation type="submission" date="2020-11" db="EMBL/GenBank/DDBJ databases">
        <title>Multidrug resistant novel bacterium Savagea serpentis sp. nov., isolated from the scats of a vine snake (Ahaetulla nasuta).</title>
        <authorList>
            <person name="Venkata Ramana V."/>
            <person name="Vikas Patil S."/>
            <person name="Yogita Lugani V."/>
        </authorList>
    </citation>
    <scope>NUCLEOTIDE SEQUENCE</scope>
    <source>
        <strain evidence="10">SN6</strain>
    </source>
</reference>
<protein>
    <recommendedName>
        <fullName evidence="2">peptidylprolyl isomerase</fullName>
        <ecNumber evidence="2">5.2.1.8</ecNumber>
    </recommendedName>
</protein>
<dbReference type="SUPFAM" id="SSF54534">
    <property type="entry name" value="FKBP-like"/>
    <property type="match status" value="1"/>
</dbReference>
<feature type="transmembrane region" description="Helical" evidence="8">
    <location>
        <begin position="37"/>
        <end position="57"/>
    </location>
</feature>
<dbReference type="Gene3D" id="3.10.50.40">
    <property type="match status" value="1"/>
</dbReference>
<dbReference type="AlphaFoldDB" id="A0A8J7KM93"/>
<evidence type="ECO:0000256" key="4">
    <source>
        <dbReference type="ARBA" id="ARBA00023110"/>
    </source>
</evidence>
<keyword evidence="8" id="KW-0472">Membrane</keyword>
<gene>
    <name evidence="10" type="ORF">IRY55_13000</name>
</gene>
<sequence length="322" mass="37463">MKRVRNRQASPKQRQTPPEKTRPQPPKKRRTLKRKPLLVLLAGSVMLNFIFLILLLIPSEKGTMNETVATVGSEKIDRNTWMNAMEREIGRETLQRLINEKVMEAAAKSYKLNVTEEEVDLELALLTASDRQLTIGNHEESLREQIRANLILEKVLTHDIVIEEKEIQEYYDEHQSLYNVPTSYRTYVIVTETEEEAKQTIEEVKEGSNFELLAKERSIDIQSSNLGGDLGYINTSTELVDEQILKTAKSLEKDELSNPVRLEDGTYAVIRIRDIIEEKNFDFDSVKEQIKRVLAMEQLPLTVRPEVFWKEFKVDWIYQEKK</sequence>